<evidence type="ECO:0000313" key="2">
    <source>
        <dbReference type="Proteomes" id="UP000008912"/>
    </source>
</evidence>
<name>A0A7N5JD99_AILME</name>
<dbReference type="GO" id="GO:0033617">
    <property type="term" value="P:mitochondrial respiratory chain complex IV assembly"/>
    <property type="evidence" value="ECO:0007669"/>
    <property type="project" value="TreeGrafter"/>
</dbReference>
<reference evidence="1" key="3">
    <citation type="submission" date="2025-09" db="UniProtKB">
        <authorList>
            <consortium name="Ensembl"/>
        </authorList>
    </citation>
    <scope>IDENTIFICATION</scope>
</reference>
<dbReference type="Proteomes" id="UP000008912">
    <property type="component" value="Unassembled WGS sequence"/>
</dbReference>
<dbReference type="Ensembl" id="ENSAMET00000033918.1">
    <property type="protein sequence ID" value="ENSAMEP00000021832.1"/>
    <property type="gene ID" value="ENSAMEG00000009377.2"/>
</dbReference>
<sequence length="276" mass="30196">PRRPIRRLLRPTIATKGEASCLPASVRQSGCASWPRRTWHAGWVLSGNTAGLNACSVLSRRPHGLGPGCGPLSGGPFHFGSRTSPGFLKGSKQGRWPRLLAGFLVSFPFSVGPQAGKGPWPKPEFNNKFLSFVFKSPGSKMPWSLGKLAFSLSVVAGGSCTLTYYLIQKAFTKTSYYQLALEQLHSHPEALEALGAPLNVHYLHLIDRANFVDIANAQLKIPVSGSKAEGHLHVSSSRHAPFQRWHLQEVFLKLEDGQQIPVFKVSGNTDHEVKKE</sequence>
<dbReference type="GO" id="GO:0005743">
    <property type="term" value="C:mitochondrial inner membrane"/>
    <property type="evidence" value="ECO:0007669"/>
    <property type="project" value="TreeGrafter"/>
</dbReference>
<dbReference type="InterPro" id="IPR014807">
    <property type="entry name" value="Coa1"/>
</dbReference>
<dbReference type="AlphaFoldDB" id="A0A7N5JD99"/>
<dbReference type="GeneTree" id="ENSGT00440000033985"/>
<dbReference type="InParanoid" id="A0A7N5JD99"/>
<gene>
    <name evidence="1" type="primary">LOC100466176</name>
</gene>
<evidence type="ECO:0000313" key="1">
    <source>
        <dbReference type="Ensembl" id="ENSAMEP00000021832.1"/>
    </source>
</evidence>
<organism evidence="1 2">
    <name type="scientific">Ailuropoda melanoleuca</name>
    <name type="common">Giant panda</name>
    <dbReference type="NCBI Taxonomy" id="9646"/>
    <lineage>
        <taxon>Eukaryota</taxon>
        <taxon>Metazoa</taxon>
        <taxon>Chordata</taxon>
        <taxon>Craniata</taxon>
        <taxon>Vertebrata</taxon>
        <taxon>Euteleostomi</taxon>
        <taxon>Mammalia</taxon>
        <taxon>Eutheria</taxon>
        <taxon>Laurasiatheria</taxon>
        <taxon>Carnivora</taxon>
        <taxon>Caniformia</taxon>
        <taxon>Ursidae</taxon>
        <taxon>Ailuropoda</taxon>
    </lineage>
</organism>
<reference evidence="1" key="2">
    <citation type="submission" date="2025-08" db="UniProtKB">
        <authorList>
            <consortium name="Ensembl"/>
        </authorList>
    </citation>
    <scope>IDENTIFICATION</scope>
</reference>
<dbReference type="PANTHER" id="PTHR47148">
    <property type="entry name" value="CYTOCHROME C OXIDASE ASSEMBLY FACTOR 1 HOMOLOG"/>
    <property type="match status" value="1"/>
</dbReference>
<proteinExistence type="predicted"/>
<dbReference type="Pfam" id="PF08695">
    <property type="entry name" value="Coa1"/>
    <property type="match status" value="1"/>
</dbReference>
<protein>
    <submittedName>
        <fullName evidence="1">Cytochrome c oxidase assembly factor 1 homolog</fullName>
    </submittedName>
</protein>
<accession>A0A7N5JD99</accession>
<keyword evidence="2" id="KW-1185">Reference proteome</keyword>
<reference evidence="1 2" key="1">
    <citation type="journal article" date="2010" name="Nature">
        <title>The sequence and de novo assembly of the giant panda genome.</title>
        <authorList>
            <person name="Li R."/>
            <person name="Fan W."/>
            <person name="Tian G."/>
            <person name="Zhu H."/>
            <person name="He L."/>
            <person name="Cai J."/>
            <person name="Huang Q."/>
            <person name="Cai Q."/>
            <person name="Li B."/>
            <person name="Bai Y."/>
            <person name="Zhang Z."/>
            <person name="Zhang Y."/>
            <person name="Wang W."/>
            <person name="Li J."/>
            <person name="Wei F."/>
            <person name="Li H."/>
            <person name="Jian M."/>
            <person name="Li J."/>
            <person name="Zhang Z."/>
            <person name="Nielsen R."/>
            <person name="Li D."/>
            <person name="Gu W."/>
            <person name="Yang Z."/>
            <person name="Xuan Z."/>
            <person name="Ryder O.A."/>
            <person name="Leung F.C."/>
            <person name="Zhou Y."/>
            <person name="Cao J."/>
            <person name="Sun X."/>
            <person name="Fu Y."/>
            <person name="Fang X."/>
            <person name="Guo X."/>
            <person name="Wang B."/>
            <person name="Hou R."/>
            <person name="Shen F."/>
            <person name="Mu B."/>
            <person name="Ni P."/>
            <person name="Lin R."/>
            <person name="Qian W."/>
            <person name="Wang G."/>
            <person name="Yu C."/>
            <person name="Nie W."/>
            <person name="Wang J."/>
            <person name="Wu Z."/>
            <person name="Liang H."/>
            <person name="Min J."/>
            <person name="Wu Q."/>
            <person name="Cheng S."/>
            <person name="Ruan J."/>
            <person name="Wang M."/>
            <person name="Shi Z."/>
            <person name="Wen M."/>
            <person name="Liu B."/>
            <person name="Ren X."/>
            <person name="Zheng H."/>
            <person name="Dong D."/>
            <person name="Cook K."/>
            <person name="Shan G."/>
            <person name="Zhang H."/>
            <person name="Kosiol C."/>
            <person name="Xie X."/>
            <person name="Lu Z."/>
            <person name="Zheng H."/>
            <person name="Li Y."/>
            <person name="Steiner C.C."/>
            <person name="Lam T.T."/>
            <person name="Lin S."/>
            <person name="Zhang Q."/>
            <person name="Li G."/>
            <person name="Tian J."/>
            <person name="Gong T."/>
            <person name="Liu H."/>
            <person name="Zhang D."/>
            <person name="Fang L."/>
            <person name="Ye C."/>
            <person name="Zhang J."/>
            <person name="Hu W."/>
            <person name="Xu A."/>
            <person name="Ren Y."/>
            <person name="Zhang G."/>
            <person name="Bruford M.W."/>
            <person name="Li Q."/>
            <person name="Ma L."/>
            <person name="Guo Y."/>
            <person name="An N."/>
            <person name="Hu Y."/>
            <person name="Zheng Y."/>
            <person name="Shi Y."/>
            <person name="Li Z."/>
            <person name="Liu Q."/>
            <person name="Chen Y."/>
            <person name="Zhao J."/>
            <person name="Qu N."/>
            <person name="Zhao S."/>
            <person name="Tian F."/>
            <person name="Wang X."/>
            <person name="Wang H."/>
            <person name="Xu L."/>
            <person name="Liu X."/>
            <person name="Vinar T."/>
            <person name="Wang Y."/>
            <person name="Lam T.W."/>
            <person name="Yiu S.M."/>
            <person name="Liu S."/>
            <person name="Zhang H."/>
            <person name="Li D."/>
            <person name="Huang Y."/>
            <person name="Wang X."/>
            <person name="Yang G."/>
            <person name="Jiang Z."/>
            <person name="Wang J."/>
            <person name="Qin N."/>
            <person name="Li L."/>
            <person name="Li J."/>
            <person name="Bolund L."/>
            <person name="Kristiansen K."/>
            <person name="Wong G.K."/>
            <person name="Olson M."/>
            <person name="Zhang X."/>
            <person name="Li S."/>
            <person name="Yang H."/>
            <person name="Wang J."/>
            <person name="Wang J."/>
        </authorList>
    </citation>
    <scope>NUCLEOTIDE SEQUENCE [LARGE SCALE GENOMIC DNA]</scope>
</reference>
<dbReference type="PANTHER" id="PTHR47148:SF1">
    <property type="entry name" value="CYTOCHROME C OXIDASE ASSEMBLY FACTOR 1 HOMOLOG"/>
    <property type="match status" value="1"/>
</dbReference>
<dbReference type="GO" id="GO:0032981">
    <property type="term" value="P:mitochondrial respiratory chain complex I assembly"/>
    <property type="evidence" value="ECO:0007669"/>
    <property type="project" value="TreeGrafter"/>
</dbReference>